<dbReference type="PANTHER" id="PTHR18945">
    <property type="entry name" value="NEUROTRANSMITTER GATED ION CHANNEL"/>
    <property type="match status" value="1"/>
</dbReference>
<evidence type="ECO:0000313" key="10">
    <source>
        <dbReference type="WBParaSite" id="TCNE_0000638901-mRNA-1"/>
    </source>
</evidence>
<evidence type="ECO:0000256" key="2">
    <source>
        <dbReference type="ARBA" id="ARBA00022692"/>
    </source>
</evidence>
<evidence type="ECO:0000259" key="7">
    <source>
        <dbReference type="Pfam" id="PF02931"/>
    </source>
</evidence>
<dbReference type="InterPro" id="IPR036734">
    <property type="entry name" value="Neur_chan_lig-bd_sf"/>
</dbReference>
<feature type="region of interest" description="Disordered" evidence="6">
    <location>
        <begin position="361"/>
        <end position="414"/>
    </location>
</feature>
<dbReference type="InterPro" id="IPR006029">
    <property type="entry name" value="Neurotrans-gated_channel_TM"/>
</dbReference>
<name>A0A183UD19_TOXCA</name>
<evidence type="ECO:0000313" key="9">
    <source>
        <dbReference type="Proteomes" id="UP000050794"/>
    </source>
</evidence>
<comment type="subcellular location">
    <subcellularLocation>
        <location evidence="1">Membrane</location>
        <topology evidence="1">Multi-pass membrane protein</topology>
    </subcellularLocation>
</comment>
<feature type="region of interest" description="Disordered" evidence="6">
    <location>
        <begin position="951"/>
        <end position="972"/>
    </location>
</feature>
<feature type="domain" description="Neurotransmitter-gated ion-channel transmembrane" evidence="8">
    <location>
        <begin position="755"/>
        <end position="1097"/>
    </location>
</feature>
<keyword evidence="5" id="KW-0407">Ion channel</keyword>
<dbReference type="GO" id="GO:0005230">
    <property type="term" value="F:extracellular ligand-gated monoatomic ion channel activity"/>
    <property type="evidence" value="ECO:0007669"/>
    <property type="project" value="InterPro"/>
</dbReference>
<accession>A0A183UD19</accession>
<evidence type="ECO:0000256" key="3">
    <source>
        <dbReference type="ARBA" id="ARBA00022989"/>
    </source>
</evidence>
<feature type="transmembrane region" description="Helical" evidence="5">
    <location>
        <begin position="191"/>
        <end position="212"/>
    </location>
</feature>
<dbReference type="Gene3D" id="1.20.58.390">
    <property type="entry name" value="Neurotransmitter-gated ion-channel transmembrane domain"/>
    <property type="match status" value="1"/>
</dbReference>
<feature type="domain" description="Neurotransmitter-gated ion-channel ligand-binding" evidence="7">
    <location>
        <begin position="587"/>
        <end position="748"/>
    </location>
</feature>
<dbReference type="InterPro" id="IPR018000">
    <property type="entry name" value="Neurotransmitter_ion_chnl_CS"/>
</dbReference>
<feature type="transmembrane region" description="Helical" evidence="5">
    <location>
        <begin position="157"/>
        <end position="179"/>
    </location>
</feature>
<keyword evidence="5" id="KW-0813">Transport</keyword>
<organism evidence="9 10">
    <name type="scientific">Toxocara canis</name>
    <name type="common">Canine roundworm</name>
    <dbReference type="NCBI Taxonomy" id="6265"/>
    <lineage>
        <taxon>Eukaryota</taxon>
        <taxon>Metazoa</taxon>
        <taxon>Ecdysozoa</taxon>
        <taxon>Nematoda</taxon>
        <taxon>Chromadorea</taxon>
        <taxon>Rhabditida</taxon>
        <taxon>Spirurina</taxon>
        <taxon>Ascaridomorpha</taxon>
        <taxon>Ascaridoidea</taxon>
        <taxon>Toxocaridae</taxon>
        <taxon>Toxocara</taxon>
    </lineage>
</organism>
<protein>
    <submittedName>
        <fullName evidence="10">Neur_chan_LBD domain-containing protein</fullName>
    </submittedName>
</protein>
<feature type="compositionally biased region" description="Pro residues" evidence="6">
    <location>
        <begin position="367"/>
        <end position="381"/>
    </location>
</feature>
<dbReference type="InterPro" id="IPR036719">
    <property type="entry name" value="Neuro-gated_channel_TM_sf"/>
</dbReference>
<dbReference type="Pfam" id="PF02932">
    <property type="entry name" value="Neur_chan_memb"/>
    <property type="match status" value="1"/>
</dbReference>
<dbReference type="PROSITE" id="PS00236">
    <property type="entry name" value="NEUROTR_ION_CHANNEL"/>
    <property type="match status" value="2"/>
</dbReference>
<comment type="similarity">
    <text evidence="5">Belongs to the ligand-gated ion channel (TC 1.A.9) family.</text>
</comment>
<dbReference type="GO" id="GO:0016020">
    <property type="term" value="C:membrane"/>
    <property type="evidence" value="ECO:0007669"/>
    <property type="project" value="UniProtKB-SubCell"/>
</dbReference>
<comment type="caution">
    <text evidence="5">Lacks conserved residue(s) required for the propagation of feature annotation.</text>
</comment>
<feature type="transmembrane region" description="Helical" evidence="5">
    <location>
        <begin position="452"/>
        <end position="471"/>
    </location>
</feature>
<feature type="region of interest" description="Disordered" evidence="6">
    <location>
        <begin position="909"/>
        <end position="931"/>
    </location>
</feature>
<reference evidence="10" key="1">
    <citation type="submission" date="2016-06" db="UniProtKB">
        <authorList>
            <consortium name="WormBaseParasite"/>
        </authorList>
    </citation>
    <scope>IDENTIFICATION</scope>
</reference>
<evidence type="ECO:0000256" key="4">
    <source>
        <dbReference type="ARBA" id="ARBA00023136"/>
    </source>
</evidence>
<feature type="transmembrane region" description="Helical" evidence="5">
    <location>
        <begin position="814"/>
        <end position="839"/>
    </location>
</feature>
<dbReference type="SUPFAM" id="SSF90112">
    <property type="entry name" value="Neurotransmitter-gated ion-channel transmembrane pore"/>
    <property type="match status" value="2"/>
</dbReference>
<dbReference type="GO" id="GO:0004888">
    <property type="term" value="F:transmembrane signaling receptor activity"/>
    <property type="evidence" value="ECO:0007669"/>
    <property type="project" value="InterPro"/>
</dbReference>
<dbReference type="AlphaFoldDB" id="A0A183UD19"/>
<dbReference type="CDD" id="cd19051">
    <property type="entry name" value="LGIC_TM_cation"/>
    <property type="match status" value="1"/>
</dbReference>
<keyword evidence="3 5" id="KW-1133">Transmembrane helix</keyword>
<proteinExistence type="inferred from homology"/>
<dbReference type="InterPro" id="IPR006201">
    <property type="entry name" value="Neur_channel"/>
</dbReference>
<feature type="transmembrane region" description="Helical" evidence="5">
    <location>
        <begin position="492"/>
        <end position="509"/>
    </location>
</feature>
<dbReference type="PRINTS" id="PR00252">
    <property type="entry name" value="NRIONCHANNEL"/>
</dbReference>
<dbReference type="SUPFAM" id="SSF63712">
    <property type="entry name" value="Nicotinic receptor ligand binding domain-like"/>
    <property type="match status" value="3"/>
</dbReference>
<feature type="transmembrane region" description="Helical" evidence="5">
    <location>
        <begin position="784"/>
        <end position="802"/>
    </location>
</feature>
<dbReference type="InterPro" id="IPR006202">
    <property type="entry name" value="Neur_chan_lig-bd"/>
</dbReference>
<dbReference type="Pfam" id="PF02931">
    <property type="entry name" value="Neur_chan_LBD"/>
    <property type="match status" value="3"/>
</dbReference>
<feature type="transmembrane region" description="Helical" evidence="5">
    <location>
        <begin position="749"/>
        <end position="772"/>
    </location>
</feature>
<evidence type="ECO:0000256" key="1">
    <source>
        <dbReference type="ARBA" id="ARBA00004141"/>
    </source>
</evidence>
<dbReference type="CDD" id="cd18997">
    <property type="entry name" value="LGIC_ECD_nAChR"/>
    <property type="match status" value="1"/>
</dbReference>
<feature type="domain" description="Neurotransmitter-gated ion-channel ligand-binding" evidence="7">
    <location>
        <begin position="11"/>
        <end position="155"/>
    </location>
</feature>
<dbReference type="WBParaSite" id="TCNE_0000638901-mRNA-1">
    <property type="protein sequence ID" value="TCNE_0000638901-mRNA-1"/>
    <property type="gene ID" value="TCNE_0000638901"/>
</dbReference>
<feature type="transmembrane region" description="Helical" evidence="5">
    <location>
        <begin position="1081"/>
        <end position="1104"/>
    </location>
</feature>
<dbReference type="Gene3D" id="2.70.170.10">
    <property type="entry name" value="Neurotransmitter-gated ion-channel ligand-binding domain"/>
    <property type="match status" value="2"/>
</dbReference>
<evidence type="ECO:0000256" key="5">
    <source>
        <dbReference type="RuleBase" id="RU000687"/>
    </source>
</evidence>
<keyword evidence="9" id="KW-1185">Reference proteome</keyword>
<keyword evidence="5" id="KW-0406">Ion transport</keyword>
<evidence type="ECO:0000259" key="8">
    <source>
        <dbReference type="Pfam" id="PF02932"/>
    </source>
</evidence>
<keyword evidence="2 5" id="KW-0812">Transmembrane</keyword>
<keyword evidence="4 5" id="KW-0472">Membrane</keyword>
<sequence>LRKIHIVFFQNEPQQYILLNAWIIERWYDEFLFWLPSEYENITEIRLPYDSIWLPDTTLYNSLVMKDEDSRRLLNAKLTTNTSRRAAFIELLYPTIYKFSCLLNLRFFPFDVQICTMTFSSWTYDQKGINYFPFSSTIGTSNYIENEGWHILRTSGWFILGMIAVISLGTLASSVVIAVQKRGHLGERLSVHAVNITKVFAFISLTAVPLHLKKGTKKTADEKKLKIVWWILLGGSAPNTNCLVQIYDYPRILLMLVVSKIRASFRHFQESAETPKPEVYRKSVKISNKLSRCGHHKKPWLSFTKRDSSPMADIRGVSFVSDKSTDLLMSPSTLSDTVTQPLVSLSNADQQYLSPDDILERDIPSITLPPPPPPPAPPSAPSSPLEDDLNSAAESDTVDSARPPPPPKREPRVNQANMLKHLSIFTGNVKQSRKLALQEYEWLATVVERCCFIVFVIIFLTVTFGINALAGSRCPQLTINGKCRCARNSPPMLLPIFVSLMIPAHFTSYDHFRYDTRIRPINNHSDPLKIHISMSLYQIIDVNEPSQNIKVNMWMIQVGMLWARRFVYQILESNRKKTLSKRGRGALLQKWSDELLDWDPHEYGMINSTILPHSSLWIPDTYMYNSVVMSRDETERYMNVQVSSRYWDGKPGANISFLYPAIYTITCRLNVRYFPYDQQNCTLTISSWTNSKSALDYYADDHVNMQSFIPNEEWDVMSFNIYRHEYKYACCAEPWVIIEASLIIRRKPLYYVVNLIIPTSIITIVAITGFFTPASTSDDRTEKINLGITTLLAMSILMLMVSDQMPTTSEFVPLIAWFYLSIIIIISIGTFLTSIILGIQGRRQFGKMPSQTVRIVFFVYVAHWMCLSVPTQLLQFWEEFNVIFKQFFSCPNGRYSDHPANLRFLRKSRGKEDNKVHKNGAGSPHSGKGAKLDFNFPNAQAMFRRTADGSSNIVSKTGIERPPQAVQPTPEAPLKKSNWLKIPANAAAIIEERARFPSIDASNASSPKSPNSPSSRHGSLWESAMALVGLSNDTKPPKASIRHGSNCFFKDRMVSNEVIEMKRKRQCCLEWEFLATILDRVLLILFTLAVIVVTMGLIITGHMAQHDYIS</sequence>
<dbReference type="FunFam" id="2.70.170.10:FF:000166">
    <property type="entry name" value="Protein CBR-DEG-3"/>
    <property type="match status" value="1"/>
</dbReference>
<feature type="domain" description="Neurotransmitter-gated ion-channel ligand-binding" evidence="7">
    <location>
        <begin position="513"/>
        <end position="557"/>
    </location>
</feature>
<evidence type="ECO:0000256" key="6">
    <source>
        <dbReference type="SAM" id="MobiDB-lite"/>
    </source>
</evidence>
<dbReference type="InterPro" id="IPR038050">
    <property type="entry name" value="Neuro_actylchol_rec"/>
</dbReference>
<dbReference type="Proteomes" id="UP000050794">
    <property type="component" value="Unassembled WGS sequence"/>
</dbReference>